<dbReference type="CDD" id="cd07185">
    <property type="entry name" value="OmpA_C-like"/>
    <property type="match status" value="1"/>
</dbReference>
<dbReference type="Gene3D" id="2.120.10.30">
    <property type="entry name" value="TolB, C-terminal domain"/>
    <property type="match status" value="1"/>
</dbReference>
<evidence type="ECO:0000256" key="1">
    <source>
        <dbReference type="ARBA" id="ARBA00004442"/>
    </source>
</evidence>
<dbReference type="GO" id="GO:0009279">
    <property type="term" value="C:cell outer membrane"/>
    <property type="evidence" value="ECO:0007669"/>
    <property type="project" value="UniProtKB-SubCell"/>
</dbReference>
<dbReference type="PROSITE" id="PS51123">
    <property type="entry name" value="OMPA_2"/>
    <property type="match status" value="1"/>
</dbReference>
<evidence type="ECO:0000259" key="5">
    <source>
        <dbReference type="PROSITE" id="PS51123"/>
    </source>
</evidence>
<dbReference type="InterPro" id="IPR036737">
    <property type="entry name" value="OmpA-like_sf"/>
</dbReference>
<dbReference type="PANTHER" id="PTHR30329">
    <property type="entry name" value="STATOR ELEMENT OF FLAGELLAR MOTOR COMPLEX"/>
    <property type="match status" value="1"/>
</dbReference>
<dbReference type="KEGG" id="fpf:DCC35_06355"/>
<evidence type="ECO:0000256" key="4">
    <source>
        <dbReference type="PROSITE-ProRule" id="PRU00473"/>
    </source>
</evidence>
<dbReference type="Proteomes" id="UP000298616">
    <property type="component" value="Chromosome"/>
</dbReference>
<reference evidence="6 7" key="1">
    <citation type="submission" date="2018-04" db="EMBL/GenBank/DDBJ databases">
        <title>Complete genome uncultured novel isolate.</title>
        <authorList>
            <person name="Merlino G."/>
        </authorList>
    </citation>
    <scope>NUCLEOTIDE SEQUENCE [LARGE SCALE GENOMIC DNA]</scope>
    <source>
        <strain evidence="7">R1DC9</strain>
    </source>
</reference>
<dbReference type="Gene3D" id="1.25.40.10">
    <property type="entry name" value="Tetratricopeptide repeat domain"/>
    <property type="match status" value="1"/>
</dbReference>
<dbReference type="Pfam" id="PF00691">
    <property type="entry name" value="OmpA"/>
    <property type="match status" value="1"/>
</dbReference>
<dbReference type="InterPro" id="IPR050330">
    <property type="entry name" value="Bact_OuterMem_StrucFunc"/>
</dbReference>
<sequence length="696" mass="78724">MNVMQRIIFYAGLLLLLVTKPFILQAQEDNEEVAEQLVELGKETMRATQALEIAKEQFVQAADLDPDNIEANWLAGEYIQRTSNKDRSVKYFKRVLELDADYRFDVLYWIGRGYQYGYDFSNALEFYQRYYDKLYSDVNYRGMDKVSVKETEKKIEEAKNGIEFMANPMNFSIVNVGSSINSPMPDYGPVLNEDETIMIFTTRRKDGNLNQDVFEDNFPYEDIFISYKKDGQWTEARNIGDAINTPFHDSNLALSADGDDLYIYMDENEGDIYVSSRIDDSTWSEPEPLSDAINSLNYNEKSISISPDKSIMFFSSNRPGGFGGDDIYYATKNERGEWSRSRNLGPVINTEYNEDGPFIDYDGKTLYFSSNGRGGMGGYDLFKVEYDSIEDAWSEPVNLGYPINTPDDDIYFVSTKDGERGYYASIREDGMGFTDIYMVTIPENLDEQLVAMNSDNNVAEEKNGEIDTPPVVEEPTEVIEPDPEPEPEVISPVQLVVATFAEGAPVNARVRLTKKDDNTVVAVGTKQPGVYVSSLTPEQPTDYILSAEYPGYVFKNVSVTIPAATSETQTITKTIDFQRASTGARGVLRNIYFKFDQAKLTDNSFNELNKLERMMAENPGIRVEIGGHTDNIGSASYNKDLSKRRAMAVVNYLIDKGIDPSRLTAVGYGEERPLASNDDERDGRELNRRVEFTIIK</sequence>
<feature type="domain" description="OmpA-like" evidence="5">
    <location>
        <begin position="580"/>
        <end position="696"/>
    </location>
</feature>
<dbReference type="Gene3D" id="3.30.1330.60">
    <property type="entry name" value="OmpA-like domain"/>
    <property type="match status" value="1"/>
</dbReference>
<dbReference type="SUPFAM" id="SSF48452">
    <property type="entry name" value="TPR-like"/>
    <property type="match status" value="1"/>
</dbReference>
<name>A0A4D7K4Q5_9BACT</name>
<dbReference type="InterPro" id="IPR011990">
    <property type="entry name" value="TPR-like_helical_dom_sf"/>
</dbReference>
<dbReference type="PANTHER" id="PTHR30329:SF21">
    <property type="entry name" value="LIPOPROTEIN YIAD-RELATED"/>
    <property type="match status" value="1"/>
</dbReference>
<gene>
    <name evidence="6" type="ORF">DCC35_06355</name>
</gene>
<organism evidence="6 7">
    <name type="scientific">Mangrovivirga cuniculi</name>
    <dbReference type="NCBI Taxonomy" id="2715131"/>
    <lineage>
        <taxon>Bacteria</taxon>
        <taxon>Pseudomonadati</taxon>
        <taxon>Bacteroidota</taxon>
        <taxon>Cytophagia</taxon>
        <taxon>Cytophagales</taxon>
        <taxon>Mangrovivirgaceae</taxon>
        <taxon>Mangrovivirga</taxon>
    </lineage>
</organism>
<dbReference type="EMBL" id="CP028923">
    <property type="protein sequence ID" value="QCK14388.1"/>
    <property type="molecule type" value="Genomic_DNA"/>
</dbReference>
<dbReference type="Pfam" id="PF07676">
    <property type="entry name" value="PD40"/>
    <property type="match status" value="2"/>
</dbReference>
<comment type="subcellular location">
    <subcellularLocation>
        <location evidence="1">Cell outer membrane</location>
    </subcellularLocation>
</comment>
<dbReference type="SUPFAM" id="SSF82171">
    <property type="entry name" value="DPP6 N-terminal domain-like"/>
    <property type="match status" value="1"/>
</dbReference>
<dbReference type="SUPFAM" id="SSF103088">
    <property type="entry name" value="OmpA-like"/>
    <property type="match status" value="1"/>
</dbReference>
<accession>A0A4D7K4Q5</accession>
<evidence type="ECO:0000256" key="3">
    <source>
        <dbReference type="ARBA" id="ARBA00023237"/>
    </source>
</evidence>
<dbReference type="AlphaFoldDB" id="A0A4D7K4Q5"/>
<evidence type="ECO:0000313" key="7">
    <source>
        <dbReference type="Proteomes" id="UP000298616"/>
    </source>
</evidence>
<keyword evidence="3" id="KW-0998">Cell outer membrane</keyword>
<keyword evidence="7" id="KW-1185">Reference proteome</keyword>
<dbReference type="InterPro" id="IPR011659">
    <property type="entry name" value="WD40"/>
</dbReference>
<dbReference type="InterPro" id="IPR011042">
    <property type="entry name" value="6-blade_b-propeller_TolB-like"/>
</dbReference>
<evidence type="ECO:0000256" key="2">
    <source>
        <dbReference type="ARBA" id="ARBA00023136"/>
    </source>
</evidence>
<dbReference type="PRINTS" id="PR01021">
    <property type="entry name" value="OMPADOMAIN"/>
</dbReference>
<protein>
    <recommendedName>
        <fullName evidence="5">OmpA-like domain-containing protein</fullName>
    </recommendedName>
</protein>
<keyword evidence="2 4" id="KW-0472">Membrane</keyword>
<dbReference type="OrthoDB" id="1488841at2"/>
<evidence type="ECO:0000313" key="6">
    <source>
        <dbReference type="EMBL" id="QCK14388.1"/>
    </source>
</evidence>
<dbReference type="InterPro" id="IPR006664">
    <property type="entry name" value="OMP_bac"/>
</dbReference>
<proteinExistence type="predicted"/>
<dbReference type="InterPro" id="IPR006665">
    <property type="entry name" value="OmpA-like"/>
</dbReference>